<organism evidence="2 3">
    <name type="scientific">Arthrobacter humicola</name>
    <dbReference type="NCBI Taxonomy" id="409291"/>
    <lineage>
        <taxon>Bacteria</taxon>
        <taxon>Bacillati</taxon>
        <taxon>Actinomycetota</taxon>
        <taxon>Actinomycetes</taxon>
        <taxon>Micrococcales</taxon>
        <taxon>Micrococcaceae</taxon>
        <taxon>Arthrobacter</taxon>
    </lineage>
</organism>
<dbReference type="PANTHER" id="PTHR41913:SF1">
    <property type="entry name" value="DUF1684 DOMAIN-CONTAINING PROTEIN"/>
    <property type="match status" value="1"/>
</dbReference>
<dbReference type="EMBL" id="BAAAQB010000006">
    <property type="protein sequence ID" value="GAA2127001.1"/>
    <property type="molecule type" value="Genomic_DNA"/>
</dbReference>
<sequence length="304" mass="32298">MSTPADTSAHAETAGRSRDAGTTDAGSTPDRAFEAAWADWHGAHERHRADPHGFLAVTHLHWLDASPARLDGAPGTWSIEDDVVRLVLGAGERVLRDGQELNPDATGATLFLGPISEREGLNLRVEDAGAGHTVIELAKRGGRYVVRPRHPLNPLLTGYRGTPAYAPDPKYSIQGIFVPFAEPRPTTVGAAVEGIHHVYAAPGEIRFRLHGEDLSLTAFNGHAPGTLSVLFTDATSGKSTYAANRSLTVAAPGPDGTVSLDFNRAVNLPCAYTDLATCPLPPAENRLAVAVEAGEQIPYERQDA</sequence>
<dbReference type="Proteomes" id="UP001500102">
    <property type="component" value="Unassembled WGS sequence"/>
</dbReference>
<evidence type="ECO:0000313" key="2">
    <source>
        <dbReference type="EMBL" id="GAA2127001.1"/>
    </source>
</evidence>
<evidence type="ECO:0000313" key="3">
    <source>
        <dbReference type="Proteomes" id="UP001500102"/>
    </source>
</evidence>
<dbReference type="PANTHER" id="PTHR41913">
    <property type="entry name" value="DUF1684 DOMAIN-CONTAINING PROTEIN"/>
    <property type="match status" value="1"/>
</dbReference>
<dbReference type="RefSeq" id="WP_344361624.1">
    <property type="nucleotide sequence ID" value="NZ_BAAAQB010000006.1"/>
</dbReference>
<proteinExistence type="predicted"/>
<protein>
    <submittedName>
        <fullName evidence="2">DUF1684 domain-containing protein</fullName>
    </submittedName>
</protein>
<keyword evidence="3" id="KW-1185">Reference proteome</keyword>
<reference evidence="2 3" key="1">
    <citation type="journal article" date="2019" name="Int. J. Syst. Evol. Microbiol.">
        <title>The Global Catalogue of Microorganisms (GCM) 10K type strain sequencing project: providing services to taxonomists for standard genome sequencing and annotation.</title>
        <authorList>
            <consortium name="The Broad Institute Genomics Platform"/>
            <consortium name="The Broad Institute Genome Sequencing Center for Infectious Disease"/>
            <person name="Wu L."/>
            <person name="Ma J."/>
        </authorList>
    </citation>
    <scope>NUCLEOTIDE SEQUENCE [LARGE SCALE GENOMIC DNA]</scope>
    <source>
        <strain evidence="2 3">JCM 15921</strain>
    </source>
</reference>
<evidence type="ECO:0000256" key="1">
    <source>
        <dbReference type="SAM" id="MobiDB-lite"/>
    </source>
</evidence>
<name>A0ABN2YGB4_9MICC</name>
<accession>A0ABN2YGB4</accession>
<dbReference type="Pfam" id="PF07920">
    <property type="entry name" value="DUF1684"/>
    <property type="match status" value="1"/>
</dbReference>
<comment type="caution">
    <text evidence="2">The sequence shown here is derived from an EMBL/GenBank/DDBJ whole genome shotgun (WGS) entry which is preliminary data.</text>
</comment>
<gene>
    <name evidence="2" type="ORF">GCM10009825_04700</name>
</gene>
<dbReference type="InterPro" id="IPR012467">
    <property type="entry name" value="DUF1684"/>
</dbReference>
<feature type="region of interest" description="Disordered" evidence="1">
    <location>
        <begin position="1"/>
        <end position="29"/>
    </location>
</feature>